<dbReference type="PROSITE" id="PS50222">
    <property type="entry name" value="EF_HAND_2"/>
    <property type="match status" value="1"/>
</dbReference>
<name>A0A0G4EM42_VITBC</name>
<evidence type="ECO:0000313" key="3">
    <source>
        <dbReference type="EMBL" id="CEL97923.1"/>
    </source>
</evidence>
<evidence type="ECO:0000313" key="4">
    <source>
        <dbReference type="Proteomes" id="UP000041254"/>
    </source>
</evidence>
<keyword evidence="1" id="KW-0472">Membrane</keyword>
<gene>
    <name evidence="3" type="ORF">Vbra_12370</name>
</gene>
<dbReference type="VEuPathDB" id="CryptoDB:Vbra_12370"/>
<evidence type="ECO:0000259" key="2">
    <source>
        <dbReference type="PROSITE" id="PS50222"/>
    </source>
</evidence>
<sequence length="298" mass="33522">MAAPRSQVPTERTENFRAAVQRQGGGFNSERLVQLLKQWDQDGDGKFGLEEVVKAARELEGEQRKSRNLTWVLAAFIILYLATLAIFLGMTVAANELSKDYRPDVDGRLTPTGKYEQTVSTREALDSIQMFDFLDIDFADLYKAEAIYLEFNATSESGRIEKIEKFYKIAEVSRNPEARHVEIKFESGEFMTMSDAGANLYEAGATEEGDTIAVFKGPEFKEEASNEENKLTNETIPEDQRRLQAPTRFGTQGGRANNIFFNTGRLYDRGIVDIGAGRFQALAVRGRCLGSRFQCRSF</sequence>
<dbReference type="InParanoid" id="A0A0G4EM42"/>
<dbReference type="InterPro" id="IPR002048">
    <property type="entry name" value="EF_hand_dom"/>
</dbReference>
<dbReference type="InterPro" id="IPR011992">
    <property type="entry name" value="EF-hand-dom_pair"/>
</dbReference>
<evidence type="ECO:0000256" key="1">
    <source>
        <dbReference type="SAM" id="Phobius"/>
    </source>
</evidence>
<protein>
    <recommendedName>
        <fullName evidence="2">EF-hand domain-containing protein</fullName>
    </recommendedName>
</protein>
<dbReference type="Proteomes" id="UP000041254">
    <property type="component" value="Unassembled WGS sequence"/>
</dbReference>
<dbReference type="OrthoDB" id="528013at2759"/>
<accession>A0A0G4EM42</accession>
<dbReference type="SUPFAM" id="SSF47473">
    <property type="entry name" value="EF-hand"/>
    <property type="match status" value="1"/>
</dbReference>
<dbReference type="PhylomeDB" id="A0A0G4EM42"/>
<dbReference type="GO" id="GO:0005509">
    <property type="term" value="F:calcium ion binding"/>
    <property type="evidence" value="ECO:0007669"/>
    <property type="project" value="InterPro"/>
</dbReference>
<dbReference type="EMBL" id="CDMY01000259">
    <property type="protein sequence ID" value="CEL97923.1"/>
    <property type="molecule type" value="Genomic_DNA"/>
</dbReference>
<dbReference type="AlphaFoldDB" id="A0A0G4EM42"/>
<organism evidence="3 4">
    <name type="scientific">Vitrella brassicaformis (strain CCMP3155)</name>
    <dbReference type="NCBI Taxonomy" id="1169540"/>
    <lineage>
        <taxon>Eukaryota</taxon>
        <taxon>Sar</taxon>
        <taxon>Alveolata</taxon>
        <taxon>Colpodellida</taxon>
        <taxon>Vitrellaceae</taxon>
        <taxon>Vitrella</taxon>
    </lineage>
</organism>
<keyword evidence="1" id="KW-1133">Transmembrane helix</keyword>
<keyword evidence="4" id="KW-1185">Reference proteome</keyword>
<proteinExistence type="predicted"/>
<reference evidence="3 4" key="1">
    <citation type="submission" date="2014-11" db="EMBL/GenBank/DDBJ databases">
        <authorList>
            <person name="Zhu J."/>
            <person name="Qi W."/>
            <person name="Song R."/>
        </authorList>
    </citation>
    <scope>NUCLEOTIDE SEQUENCE [LARGE SCALE GENOMIC DNA]</scope>
</reference>
<feature type="domain" description="EF-hand" evidence="2">
    <location>
        <begin position="27"/>
        <end position="62"/>
    </location>
</feature>
<keyword evidence="1" id="KW-0812">Transmembrane</keyword>
<feature type="transmembrane region" description="Helical" evidence="1">
    <location>
        <begin position="69"/>
        <end position="93"/>
    </location>
</feature>